<protein>
    <submittedName>
        <fullName evidence="3">Type II CAAX endopeptidase family protein</fullName>
    </submittedName>
</protein>
<keyword evidence="1" id="KW-1133">Transmembrane helix</keyword>
<keyword evidence="4" id="KW-1185">Reference proteome</keyword>
<dbReference type="Pfam" id="PF02517">
    <property type="entry name" value="Rce1-like"/>
    <property type="match status" value="1"/>
</dbReference>
<keyword evidence="1" id="KW-0472">Membrane</keyword>
<feature type="transmembrane region" description="Helical" evidence="1">
    <location>
        <begin position="174"/>
        <end position="192"/>
    </location>
</feature>
<evidence type="ECO:0000313" key="3">
    <source>
        <dbReference type="EMBL" id="MEA5476880.1"/>
    </source>
</evidence>
<evidence type="ECO:0000256" key="1">
    <source>
        <dbReference type="SAM" id="Phobius"/>
    </source>
</evidence>
<proteinExistence type="predicted"/>
<feature type="transmembrane region" description="Helical" evidence="1">
    <location>
        <begin position="43"/>
        <end position="65"/>
    </location>
</feature>
<dbReference type="Proteomes" id="UP001301388">
    <property type="component" value="Unassembled WGS sequence"/>
</dbReference>
<dbReference type="PANTHER" id="PTHR43592:SF27">
    <property type="entry name" value="SLL0360 PROTEIN"/>
    <property type="match status" value="1"/>
</dbReference>
<dbReference type="PANTHER" id="PTHR43592">
    <property type="entry name" value="CAAX AMINO TERMINAL PROTEASE"/>
    <property type="match status" value="1"/>
</dbReference>
<name>A0ABU5TF93_9CYAN</name>
<feature type="transmembrane region" description="Helical" evidence="1">
    <location>
        <begin position="222"/>
        <end position="240"/>
    </location>
</feature>
<comment type="caution">
    <text evidence="3">The sequence shown here is derived from an EMBL/GenBank/DDBJ whole genome shotgun (WGS) entry which is preliminary data.</text>
</comment>
<dbReference type="InterPro" id="IPR003675">
    <property type="entry name" value="Rce1/LyrA-like_dom"/>
</dbReference>
<organism evidence="3 4">
    <name type="scientific">Pseudanabaena galeata UHCC 0370</name>
    <dbReference type="NCBI Taxonomy" id="3110310"/>
    <lineage>
        <taxon>Bacteria</taxon>
        <taxon>Bacillati</taxon>
        <taxon>Cyanobacteriota</taxon>
        <taxon>Cyanophyceae</taxon>
        <taxon>Pseudanabaenales</taxon>
        <taxon>Pseudanabaenaceae</taxon>
        <taxon>Pseudanabaena</taxon>
    </lineage>
</organism>
<gene>
    <name evidence="3" type="ORF">VB774_04530</name>
</gene>
<reference evidence="3 4" key="1">
    <citation type="submission" date="2023-12" db="EMBL/GenBank/DDBJ databases">
        <title>Baltic Sea Cyanobacteria.</title>
        <authorList>
            <person name="Delbaje E."/>
            <person name="Fewer D.P."/>
            <person name="Shishido T.K."/>
        </authorList>
    </citation>
    <scope>NUCLEOTIDE SEQUENCE [LARGE SCALE GENOMIC DNA]</scope>
    <source>
        <strain evidence="3 4">UHCC 0370</strain>
    </source>
</reference>
<dbReference type="RefSeq" id="WP_323260157.1">
    <property type="nucleotide sequence ID" value="NZ_JAYGIE010000012.1"/>
</dbReference>
<feature type="transmembrane region" description="Helical" evidence="1">
    <location>
        <begin position="129"/>
        <end position="153"/>
    </location>
</feature>
<keyword evidence="1" id="KW-0812">Transmembrane</keyword>
<feature type="domain" description="CAAX prenyl protease 2/Lysostaphin resistance protein A-like" evidence="2">
    <location>
        <begin position="138"/>
        <end position="233"/>
    </location>
</feature>
<evidence type="ECO:0000259" key="2">
    <source>
        <dbReference type="Pfam" id="PF02517"/>
    </source>
</evidence>
<feature type="transmembrane region" description="Helical" evidence="1">
    <location>
        <begin position="198"/>
        <end position="215"/>
    </location>
</feature>
<accession>A0ABU5TF93</accession>
<feature type="transmembrane region" description="Helical" evidence="1">
    <location>
        <begin position="260"/>
        <end position="280"/>
    </location>
</feature>
<sequence>MNLDRLNSYPAPARIILFLLTLLVLWLPIAAPMYLIWGETVGVALTILLYCGFLGLIWFWGRKIAKYSHPYRYYGLSFTRQNGSDFLFGLGLGCVTLIIFFGLQVSLGWLSVQTVTWQQPLPDNLLPAIGVYFVDWQGAILPGLLTSVGVGFAEEMLFRGWVLSELERDYSKNTALLGCSLVFAILHFIKPLNVILETWSQFLGLVMLSVALVLARRRCDGRLGISVGLHGGLVWCYYIVNTTHWLKPTGAVPEWVTGIHGNPIAGVMGIVFLSAIAIGFHKK</sequence>
<feature type="transmembrane region" description="Helical" evidence="1">
    <location>
        <begin position="15"/>
        <end position="37"/>
    </location>
</feature>
<evidence type="ECO:0000313" key="4">
    <source>
        <dbReference type="Proteomes" id="UP001301388"/>
    </source>
</evidence>
<feature type="transmembrane region" description="Helical" evidence="1">
    <location>
        <begin position="86"/>
        <end position="109"/>
    </location>
</feature>
<dbReference type="EMBL" id="JAYGIE010000012">
    <property type="protein sequence ID" value="MEA5476880.1"/>
    <property type="molecule type" value="Genomic_DNA"/>
</dbReference>